<dbReference type="Gene3D" id="1.10.150.240">
    <property type="entry name" value="Putative phosphatase, domain 2"/>
    <property type="match status" value="1"/>
</dbReference>
<dbReference type="SFLD" id="SFLDS00003">
    <property type="entry name" value="Haloacid_Dehalogenase"/>
    <property type="match status" value="1"/>
</dbReference>
<dbReference type="InterPro" id="IPR050155">
    <property type="entry name" value="HAD-like_hydrolase_sf"/>
</dbReference>
<organism evidence="1 2">
    <name type="scientific">Pelagibacterium lacus</name>
    <dbReference type="NCBI Taxonomy" id="2282655"/>
    <lineage>
        <taxon>Bacteria</taxon>
        <taxon>Pseudomonadati</taxon>
        <taxon>Pseudomonadota</taxon>
        <taxon>Alphaproteobacteria</taxon>
        <taxon>Hyphomicrobiales</taxon>
        <taxon>Devosiaceae</taxon>
        <taxon>Pelagibacterium</taxon>
    </lineage>
</organism>
<dbReference type="NCBIfam" id="TIGR01549">
    <property type="entry name" value="HAD-SF-IA-v1"/>
    <property type="match status" value="1"/>
</dbReference>
<proteinExistence type="predicted"/>
<dbReference type="AlphaFoldDB" id="A0A369W5E2"/>
<comment type="caution">
    <text evidence="1">The sequence shown here is derived from an EMBL/GenBank/DDBJ whole genome shotgun (WGS) entry which is preliminary data.</text>
</comment>
<dbReference type="InterPro" id="IPR023198">
    <property type="entry name" value="PGP-like_dom2"/>
</dbReference>
<keyword evidence="1" id="KW-0378">Hydrolase</keyword>
<dbReference type="NCBIfam" id="TIGR01509">
    <property type="entry name" value="HAD-SF-IA-v3"/>
    <property type="match status" value="1"/>
</dbReference>
<dbReference type="OrthoDB" id="9797743at2"/>
<dbReference type="Pfam" id="PF13419">
    <property type="entry name" value="HAD_2"/>
    <property type="match status" value="1"/>
</dbReference>
<dbReference type="InterPro" id="IPR041492">
    <property type="entry name" value="HAD_2"/>
</dbReference>
<protein>
    <submittedName>
        <fullName evidence="1">HAD family hydrolase</fullName>
    </submittedName>
</protein>
<dbReference type="RefSeq" id="WP_114644941.1">
    <property type="nucleotide sequence ID" value="NZ_QQNH01000004.1"/>
</dbReference>
<keyword evidence="2" id="KW-1185">Reference proteome</keyword>
<accession>A0A369W5E2</accession>
<dbReference type="PANTHER" id="PTHR43434">
    <property type="entry name" value="PHOSPHOGLYCOLATE PHOSPHATASE"/>
    <property type="match status" value="1"/>
</dbReference>
<dbReference type="InterPro" id="IPR036412">
    <property type="entry name" value="HAD-like_sf"/>
</dbReference>
<dbReference type="GO" id="GO:0006281">
    <property type="term" value="P:DNA repair"/>
    <property type="evidence" value="ECO:0007669"/>
    <property type="project" value="TreeGrafter"/>
</dbReference>
<dbReference type="PANTHER" id="PTHR43434:SF24">
    <property type="entry name" value="HYDROLASE-RELATED"/>
    <property type="match status" value="1"/>
</dbReference>
<evidence type="ECO:0000313" key="2">
    <source>
        <dbReference type="Proteomes" id="UP000253759"/>
    </source>
</evidence>
<evidence type="ECO:0000313" key="1">
    <source>
        <dbReference type="EMBL" id="RDE09778.1"/>
    </source>
</evidence>
<gene>
    <name evidence="1" type="ORF">DVH29_04350</name>
</gene>
<dbReference type="GO" id="GO:0005829">
    <property type="term" value="C:cytosol"/>
    <property type="evidence" value="ECO:0007669"/>
    <property type="project" value="TreeGrafter"/>
</dbReference>
<sequence>MTPEPRLIMFDMDGTLIDSGALIAEHMAATFRDHGLPEPTRAMSYSIIGLTLELAMETLAGCDAETAILMAGTYRRHYRAMLAEGQRHEPLYDGALSALARLRAQDHSILGIATGKGLEGVNRILALHAIADHFVTLQTPDHNPSKPHPGMILRACAQTGIDPEATVMVGDTSFDMQLGQAAGAKTVGVTWGYHARVALEEAGAHIIIEDYADLDDAIEKVLN</sequence>
<dbReference type="InterPro" id="IPR006439">
    <property type="entry name" value="HAD-SF_hydro_IA"/>
</dbReference>
<dbReference type="EMBL" id="QQNH01000004">
    <property type="protein sequence ID" value="RDE09778.1"/>
    <property type="molecule type" value="Genomic_DNA"/>
</dbReference>
<reference evidence="2" key="1">
    <citation type="submission" date="2018-07" db="EMBL/GenBank/DDBJ databases">
        <authorList>
            <person name="Liu B.-T."/>
            <person name="Du Z."/>
        </authorList>
    </citation>
    <scope>NUCLEOTIDE SEQUENCE [LARGE SCALE GENOMIC DNA]</scope>
    <source>
        <strain evidence="2">XYN52</strain>
    </source>
</reference>
<dbReference type="Proteomes" id="UP000253759">
    <property type="component" value="Unassembled WGS sequence"/>
</dbReference>
<name>A0A369W5E2_9HYPH</name>
<dbReference type="SFLD" id="SFLDG01135">
    <property type="entry name" value="C1.5.6:_HAD__Beta-PGM__Phospha"/>
    <property type="match status" value="1"/>
</dbReference>
<dbReference type="InterPro" id="IPR023214">
    <property type="entry name" value="HAD_sf"/>
</dbReference>
<dbReference type="SFLD" id="SFLDG01129">
    <property type="entry name" value="C1.5:_HAD__Beta-PGM__Phosphata"/>
    <property type="match status" value="1"/>
</dbReference>
<dbReference type="Gene3D" id="3.40.50.1000">
    <property type="entry name" value="HAD superfamily/HAD-like"/>
    <property type="match status" value="1"/>
</dbReference>
<dbReference type="GO" id="GO:0008967">
    <property type="term" value="F:phosphoglycolate phosphatase activity"/>
    <property type="evidence" value="ECO:0007669"/>
    <property type="project" value="TreeGrafter"/>
</dbReference>
<dbReference type="SUPFAM" id="SSF56784">
    <property type="entry name" value="HAD-like"/>
    <property type="match status" value="1"/>
</dbReference>